<keyword evidence="2" id="KW-1185">Reference proteome</keyword>
<comment type="caution">
    <text evidence="1">The sequence shown here is derived from an EMBL/GenBank/DDBJ whole genome shotgun (WGS) entry which is preliminary data.</text>
</comment>
<name>A0AAD6PY64_9ROSI</name>
<evidence type="ECO:0000313" key="1">
    <source>
        <dbReference type="EMBL" id="KAJ6972112.1"/>
    </source>
</evidence>
<gene>
    <name evidence="1" type="ORF">NC653_032631</name>
</gene>
<dbReference type="AlphaFoldDB" id="A0AAD6PY64"/>
<evidence type="ECO:0000313" key="2">
    <source>
        <dbReference type="Proteomes" id="UP001164929"/>
    </source>
</evidence>
<reference evidence="1" key="1">
    <citation type="journal article" date="2023" name="Mol. Ecol. Resour.">
        <title>Chromosome-level genome assembly of a triploid poplar Populus alba 'Berolinensis'.</title>
        <authorList>
            <person name="Chen S."/>
            <person name="Yu Y."/>
            <person name="Wang X."/>
            <person name="Wang S."/>
            <person name="Zhang T."/>
            <person name="Zhou Y."/>
            <person name="He R."/>
            <person name="Meng N."/>
            <person name="Wang Y."/>
            <person name="Liu W."/>
            <person name="Liu Z."/>
            <person name="Liu J."/>
            <person name="Guo Q."/>
            <person name="Huang H."/>
            <person name="Sederoff R.R."/>
            <person name="Wang G."/>
            <person name="Qu G."/>
            <person name="Chen S."/>
        </authorList>
    </citation>
    <scope>NUCLEOTIDE SEQUENCE</scope>
    <source>
        <strain evidence="1">SC-2020</strain>
    </source>
</reference>
<dbReference type="Proteomes" id="UP001164929">
    <property type="component" value="Chromosome 14"/>
</dbReference>
<protein>
    <submittedName>
        <fullName evidence="1">Uncharacterized protein</fullName>
    </submittedName>
</protein>
<proteinExistence type="predicted"/>
<accession>A0AAD6PY64</accession>
<sequence length="53" mass="6369">MDAVQSNLDDGLMVKIRGFVQHLNHFGVTQLQHVFFFKKLIVIIEKYGFFWRR</sequence>
<organism evidence="1 2">
    <name type="scientific">Populus alba x Populus x berolinensis</name>
    <dbReference type="NCBI Taxonomy" id="444605"/>
    <lineage>
        <taxon>Eukaryota</taxon>
        <taxon>Viridiplantae</taxon>
        <taxon>Streptophyta</taxon>
        <taxon>Embryophyta</taxon>
        <taxon>Tracheophyta</taxon>
        <taxon>Spermatophyta</taxon>
        <taxon>Magnoliopsida</taxon>
        <taxon>eudicotyledons</taxon>
        <taxon>Gunneridae</taxon>
        <taxon>Pentapetalae</taxon>
        <taxon>rosids</taxon>
        <taxon>fabids</taxon>
        <taxon>Malpighiales</taxon>
        <taxon>Salicaceae</taxon>
        <taxon>Saliceae</taxon>
        <taxon>Populus</taxon>
    </lineage>
</organism>
<dbReference type="EMBL" id="JAQIZT010000014">
    <property type="protein sequence ID" value="KAJ6972112.1"/>
    <property type="molecule type" value="Genomic_DNA"/>
</dbReference>